<keyword evidence="2" id="KW-1185">Reference proteome</keyword>
<reference evidence="2" key="1">
    <citation type="submission" date="2024-07" db="EMBL/GenBank/DDBJ databases">
        <title>Two chromosome-level genome assemblies of Korean endemic species Abeliophyllum distichum and Forsythia ovata (Oleaceae).</title>
        <authorList>
            <person name="Jang H."/>
        </authorList>
    </citation>
    <scope>NUCLEOTIDE SEQUENCE [LARGE SCALE GENOMIC DNA]</scope>
</reference>
<name>A0ABD1P8T6_9LAMI</name>
<dbReference type="PANTHER" id="PTHR33321:SF12">
    <property type="entry name" value="PLANT BASIC SECRETORY PROTEIN (BSP) FAMILY PROTEIN"/>
    <property type="match status" value="1"/>
</dbReference>
<evidence type="ECO:0000313" key="1">
    <source>
        <dbReference type="EMBL" id="KAL2460293.1"/>
    </source>
</evidence>
<sequence>MFSLRTFTTHTKSLIEKYHHGKPLYLLTFFLLLAAPQGLLAIKYFVTNNVPNHPGGRRFNQEIGVPYALQTMDVVNKFIWNISEESTDADRKAVSTVNVYISDFTGATAYTNGNNINISALAIQFFPPGKGKFIFNSIMYHEMTHVFQWYGNGTAPQGLIEGIADYVMVKSKFYDPNTYTRPGAGSRWDVGYGVTERFLEYCDSLRNGFTVALNKKMRYAYNDNYFFELLGKPLDQVWRDYKAKYGNVPASQSMLRDTNY</sequence>
<proteinExistence type="predicted"/>
<protein>
    <submittedName>
        <fullName evidence="1">Plant basic secretory protein (BSP) family protein</fullName>
    </submittedName>
</protein>
<accession>A0ABD1P8T6</accession>
<organism evidence="1 2">
    <name type="scientific">Abeliophyllum distichum</name>
    <dbReference type="NCBI Taxonomy" id="126358"/>
    <lineage>
        <taxon>Eukaryota</taxon>
        <taxon>Viridiplantae</taxon>
        <taxon>Streptophyta</taxon>
        <taxon>Embryophyta</taxon>
        <taxon>Tracheophyta</taxon>
        <taxon>Spermatophyta</taxon>
        <taxon>Magnoliopsida</taxon>
        <taxon>eudicotyledons</taxon>
        <taxon>Gunneridae</taxon>
        <taxon>Pentapetalae</taxon>
        <taxon>asterids</taxon>
        <taxon>lamiids</taxon>
        <taxon>Lamiales</taxon>
        <taxon>Oleaceae</taxon>
        <taxon>Forsythieae</taxon>
        <taxon>Abeliophyllum</taxon>
    </lineage>
</organism>
<dbReference type="InterPro" id="IPR007541">
    <property type="entry name" value="Uncharacterised_BSP"/>
</dbReference>
<dbReference type="PANTHER" id="PTHR33321">
    <property type="match status" value="1"/>
</dbReference>
<evidence type="ECO:0000313" key="2">
    <source>
        <dbReference type="Proteomes" id="UP001604336"/>
    </source>
</evidence>
<dbReference type="EMBL" id="JBFOLK010000014">
    <property type="protein sequence ID" value="KAL2460293.1"/>
    <property type="molecule type" value="Genomic_DNA"/>
</dbReference>
<comment type="caution">
    <text evidence="1">The sequence shown here is derived from an EMBL/GenBank/DDBJ whole genome shotgun (WGS) entry which is preliminary data.</text>
</comment>
<dbReference type="Proteomes" id="UP001604336">
    <property type="component" value="Unassembled WGS sequence"/>
</dbReference>
<gene>
    <name evidence="1" type="ORF">Adt_43713</name>
</gene>
<dbReference type="AlphaFoldDB" id="A0ABD1P8T6"/>
<dbReference type="Pfam" id="PF04450">
    <property type="entry name" value="BSP"/>
    <property type="match status" value="1"/>
</dbReference>